<feature type="region of interest" description="Disordered" evidence="2">
    <location>
        <begin position="205"/>
        <end position="225"/>
    </location>
</feature>
<dbReference type="Proteomes" id="UP000233220">
    <property type="component" value="Unplaced"/>
</dbReference>
<dbReference type="AlphaFoldDB" id="A0A2K6TWU4"/>
<evidence type="ECO:0000313" key="4">
    <source>
        <dbReference type="Ensembl" id="ENSSBOP00000024122.1"/>
    </source>
</evidence>
<reference evidence="4" key="1">
    <citation type="submission" date="2025-08" db="UniProtKB">
        <authorList>
            <consortium name="Ensembl"/>
        </authorList>
    </citation>
    <scope>IDENTIFICATION</scope>
</reference>
<feature type="domain" description="Cancer-associated gene protein 1 N-terminal" evidence="3">
    <location>
        <begin position="223"/>
        <end position="512"/>
    </location>
</feature>
<evidence type="ECO:0000256" key="2">
    <source>
        <dbReference type="SAM" id="MobiDB-lite"/>
    </source>
</evidence>
<reference evidence="4" key="2">
    <citation type="submission" date="2025-09" db="UniProtKB">
        <authorList>
            <consortium name="Ensembl"/>
        </authorList>
    </citation>
    <scope>IDENTIFICATION</scope>
</reference>
<keyword evidence="1" id="KW-0175">Coiled coil</keyword>
<dbReference type="PANTHER" id="PTHR36864:SF1">
    <property type="entry name" value="CANCER-ASSOCIATED GENE 1 PROTEIN"/>
    <property type="match status" value="1"/>
</dbReference>
<sequence length="803" mass="93142">MNKDYQKFGVSPSDPVHFEVDSMSESDTMNVSNLSQGLTLSDSPICMETTSTTCDLPQNEIENFERENEYKSTLREDAYSTQDNLLGDNNIENYSKNILIQPVDTISISSLRQFETVCKYHWVEAFDDEMTEKPEFQSQVYNYAKDNYIKQDSFKEENPMETSVSANTDQLGNEYFRQPPPRSPPLIHCSGETLKFTEKSLAKSTAKESALSPSQPPSFLYKESTSVPSKEIQNYGEISEMSVSHQKEVTAEGMERPEIVSTWSPADISWRSKTSQENCKVPDMEQSIESLQPLEEDMALNEVLRKLKHTNRKQEARIQELQCSNLYLEKRVKELQMKITKQQVFVDVINKLKENVEELIEDKYKIILEKNDTKKTLQNLQEILANTQKHLQESRNEKEMLQLQFKKIKANYVRLQERYMTEMQQKNKSLSQYLEMDKALSKKEEEVERLQQLKQELEKATASALDLLKREKETREQEFLSLQEEFQNREKENLEERQKLKSRLEKLLTQVKNLQFMSENERAKNVKLQQQINEVKSENAKLKQQVARSEEQNYVPKYDTTQLKEQLEEVMKSDITKDTKTTQSNLLPDCSPCEEKSLNPEDNKISSQLASKMHSLLALMVGLLTCQDITNSDAERFKESEKVSDTMLQKLKSLHLKKKNLDKELLKHKDRITTFRELIANEKSFQDHAVELIFFQVTSYEEIIECADQRLTISHSQIAQKLAYVKPSRPGAVAQACNPSTLGGRGGWITRSRDRDHPGQHGETPSLLKIQKISWAWWRVPVIPATQEAEAGELPEPRRRRLR</sequence>
<dbReference type="InterPro" id="IPR052686">
    <property type="entry name" value="CAGE1_homolog"/>
</dbReference>
<accession>A0A2K6TWU4</accession>
<dbReference type="Ensembl" id="ENSSBOT00000040981.1">
    <property type="protein sequence ID" value="ENSSBOP00000024122.1"/>
    <property type="gene ID" value="ENSSBOG00000028524.1"/>
</dbReference>
<dbReference type="Pfam" id="PF15066">
    <property type="entry name" value="CAGE1"/>
    <property type="match status" value="1"/>
</dbReference>
<keyword evidence="5" id="KW-1185">Reference proteome</keyword>
<organism evidence="4 5">
    <name type="scientific">Saimiri boliviensis boliviensis</name>
    <name type="common">Bolivian squirrel monkey</name>
    <dbReference type="NCBI Taxonomy" id="39432"/>
    <lineage>
        <taxon>Eukaryota</taxon>
        <taxon>Metazoa</taxon>
        <taxon>Chordata</taxon>
        <taxon>Craniata</taxon>
        <taxon>Vertebrata</taxon>
        <taxon>Euteleostomi</taxon>
        <taxon>Mammalia</taxon>
        <taxon>Eutheria</taxon>
        <taxon>Euarchontoglires</taxon>
        <taxon>Primates</taxon>
        <taxon>Haplorrhini</taxon>
        <taxon>Platyrrhini</taxon>
        <taxon>Cebidae</taxon>
        <taxon>Saimiriinae</taxon>
        <taxon>Saimiri</taxon>
    </lineage>
</organism>
<dbReference type="PANTHER" id="PTHR36864">
    <property type="entry name" value="CANCER-ASSOCIATED GENE 1 PROTEIN"/>
    <property type="match status" value="1"/>
</dbReference>
<feature type="region of interest" description="Disordered" evidence="2">
    <location>
        <begin position="744"/>
        <end position="764"/>
    </location>
</feature>
<protein>
    <submittedName>
        <fullName evidence="4">Cancer antigen 1</fullName>
    </submittedName>
</protein>
<feature type="compositionally biased region" description="Basic and acidic residues" evidence="2">
    <location>
        <begin position="751"/>
        <end position="760"/>
    </location>
</feature>
<gene>
    <name evidence="4" type="primary">CAGE1</name>
</gene>
<name>A0A2K6TWU4_SAIBB</name>
<evidence type="ECO:0000256" key="1">
    <source>
        <dbReference type="SAM" id="Coils"/>
    </source>
</evidence>
<dbReference type="GeneTree" id="ENSGT00390000001805"/>
<feature type="coiled-coil region" evidence="1">
    <location>
        <begin position="304"/>
        <end position="552"/>
    </location>
</feature>
<proteinExistence type="predicted"/>
<dbReference type="InterPro" id="IPR029381">
    <property type="entry name" value="CAGE1_N"/>
</dbReference>
<evidence type="ECO:0000259" key="3">
    <source>
        <dbReference type="Pfam" id="PF15066"/>
    </source>
</evidence>
<evidence type="ECO:0000313" key="5">
    <source>
        <dbReference type="Proteomes" id="UP000233220"/>
    </source>
</evidence>
<dbReference type="STRING" id="39432.ENSSBOP00000024122"/>